<dbReference type="InterPro" id="IPR053146">
    <property type="entry name" value="QDO-like"/>
</dbReference>
<dbReference type="InterPro" id="IPR013096">
    <property type="entry name" value="Cupin_2"/>
</dbReference>
<accession>A0A927GA35</accession>
<dbReference type="PANTHER" id="PTHR36440:SF1">
    <property type="entry name" value="PUTATIVE (AFU_ORTHOLOGUE AFUA_8G07350)-RELATED"/>
    <property type="match status" value="1"/>
</dbReference>
<dbReference type="InterPro" id="IPR014710">
    <property type="entry name" value="RmlC-like_jellyroll"/>
</dbReference>
<reference evidence="2" key="1">
    <citation type="submission" date="2020-09" db="EMBL/GenBank/DDBJ databases">
        <authorList>
            <person name="Kim M.K."/>
        </authorList>
    </citation>
    <scope>NUCLEOTIDE SEQUENCE</scope>
    <source>
        <strain evidence="2">BT702</strain>
    </source>
</reference>
<dbReference type="EMBL" id="JACWZY010000049">
    <property type="protein sequence ID" value="MBD2705232.1"/>
    <property type="molecule type" value="Genomic_DNA"/>
</dbReference>
<dbReference type="RefSeq" id="WP_190892465.1">
    <property type="nucleotide sequence ID" value="NZ_JACWZY010000049.1"/>
</dbReference>
<sequence length="145" mass="16150">MKQTEIILGGGLAIYFYLEAEDTNQQLTMFKVVIHPNARVPAAHYHQHFDETIYCLKGLIHFTIDGNPVELRAGDYYFIPRGTPHGFVNKTQETVEMLCYVTPGVFSSAYFKEIAAVLNAGGPPDMQQLKAIMLRHGLVPVPAAL</sequence>
<organism evidence="2 3">
    <name type="scientific">Spirosoma profusum</name>
    <dbReference type="NCBI Taxonomy" id="2771354"/>
    <lineage>
        <taxon>Bacteria</taxon>
        <taxon>Pseudomonadati</taxon>
        <taxon>Bacteroidota</taxon>
        <taxon>Cytophagia</taxon>
        <taxon>Cytophagales</taxon>
        <taxon>Cytophagaceae</taxon>
        <taxon>Spirosoma</taxon>
    </lineage>
</organism>
<dbReference type="InterPro" id="IPR011051">
    <property type="entry name" value="RmlC_Cupin_sf"/>
</dbReference>
<keyword evidence="3" id="KW-1185">Reference proteome</keyword>
<name>A0A927GA35_9BACT</name>
<protein>
    <submittedName>
        <fullName evidence="2">Cupin domain-containing protein</fullName>
    </submittedName>
</protein>
<dbReference type="PANTHER" id="PTHR36440">
    <property type="entry name" value="PUTATIVE (AFU_ORTHOLOGUE AFUA_8G07350)-RELATED"/>
    <property type="match status" value="1"/>
</dbReference>
<dbReference type="AlphaFoldDB" id="A0A927GA35"/>
<proteinExistence type="predicted"/>
<dbReference type="Pfam" id="PF07883">
    <property type="entry name" value="Cupin_2"/>
    <property type="match status" value="1"/>
</dbReference>
<dbReference type="SUPFAM" id="SSF51182">
    <property type="entry name" value="RmlC-like cupins"/>
    <property type="match status" value="1"/>
</dbReference>
<gene>
    <name evidence="2" type="ORF">IC229_31725</name>
</gene>
<evidence type="ECO:0000313" key="3">
    <source>
        <dbReference type="Proteomes" id="UP000598820"/>
    </source>
</evidence>
<comment type="caution">
    <text evidence="2">The sequence shown here is derived from an EMBL/GenBank/DDBJ whole genome shotgun (WGS) entry which is preliminary data.</text>
</comment>
<feature type="domain" description="Cupin type-2" evidence="1">
    <location>
        <begin position="32"/>
        <end position="99"/>
    </location>
</feature>
<dbReference type="Gene3D" id="2.60.120.10">
    <property type="entry name" value="Jelly Rolls"/>
    <property type="match status" value="1"/>
</dbReference>
<evidence type="ECO:0000259" key="1">
    <source>
        <dbReference type="Pfam" id="PF07883"/>
    </source>
</evidence>
<dbReference type="Proteomes" id="UP000598820">
    <property type="component" value="Unassembled WGS sequence"/>
</dbReference>
<evidence type="ECO:0000313" key="2">
    <source>
        <dbReference type="EMBL" id="MBD2705232.1"/>
    </source>
</evidence>